<evidence type="ECO:0000313" key="4">
    <source>
        <dbReference type="Proteomes" id="UP001596154"/>
    </source>
</evidence>
<evidence type="ECO:0000259" key="2">
    <source>
        <dbReference type="Pfam" id="PF02342"/>
    </source>
</evidence>
<comment type="caution">
    <text evidence="3">The sequence shown here is derived from an EMBL/GenBank/DDBJ whole genome shotgun (WGS) entry which is preliminary data.</text>
</comment>
<dbReference type="InterPro" id="IPR051324">
    <property type="entry name" value="Stress/Tellurium_Resist"/>
</dbReference>
<dbReference type="InterPro" id="IPR003325">
    <property type="entry name" value="TerD"/>
</dbReference>
<dbReference type="PANTHER" id="PTHR32097:SF4">
    <property type="entry name" value="GENERAL STRESS PROTEIN 16U"/>
    <property type="match status" value="1"/>
</dbReference>
<evidence type="ECO:0000313" key="3">
    <source>
        <dbReference type="EMBL" id="MFC5632652.1"/>
    </source>
</evidence>
<dbReference type="RefSeq" id="WP_381016416.1">
    <property type="nucleotide sequence ID" value="NZ_JBHSNY010000001.1"/>
</dbReference>
<name>A0ABW0UGE0_9ACTN</name>
<organism evidence="3 4">
    <name type="scientific">Streptomyces bullii</name>
    <dbReference type="NCBI Taxonomy" id="349910"/>
    <lineage>
        <taxon>Bacteria</taxon>
        <taxon>Bacillati</taxon>
        <taxon>Actinomycetota</taxon>
        <taxon>Actinomycetes</taxon>
        <taxon>Kitasatosporales</taxon>
        <taxon>Streptomycetaceae</taxon>
        <taxon>Streptomyces</taxon>
    </lineage>
</organism>
<gene>
    <name evidence="3" type="ORF">ACFPZJ_02375</name>
</gene>
<dbReference type="PANTHER" id="PTHR32097">
    <property type="entry name" value="CAMP-BINDING PROTEIN 1-RELATED"/>
    <property type="match status" value="1"/>
</dbReference>
<dbReference type="Gene3D" id="2.60.60.30">
    <property type="entry name" value="sav2460 like domains"/>
    <property type="match status" value="1"/>
</dbReference>
<dbReference type="EMBL" id="JBHSNY010000001">
    <property type="protein sequence ID" value="MFC5632652.1"/>
    <property type="molecule type" value="Genomic_DNA"/>
</dbReference>
<dbReference type="Proteomes" id="UP001596154">
    <property type="component" value="Unassembled WGS sequence"/>
</dbReference>
<feature type="domain" description="TerD" evidence="2">
    <location>
        <begin position="17"/>
        <end position="163"/>
    </location>
</feature>
<sequence>MTQMVNGGGLPVPSAPLRVAVAWRQGPGVPDVDVFALLLDTAGRVRSGADLVFRHRPAHPSGTVRHLGTDQEAGGTGSDRLWLDLAAVEPGVGRVVVVAASVAAETFGQLPPLDVRVDLPTGQALVSFTLGDRARETARVIGEFRRGDGGWTFRAYGRHHRSGPAGRATDPCGTVVEAGHRPTAAHPSTVGQAPSFPPFEHRGSGRQRVTCPPDLPPGARVVVEIECRNSISVHIDSCDAHGRGDRDLLSAYEDEVHGRTVAAVPADRPLSLLVCADTPWTLRVLPLARARRLVHGLPGRGPDLLVYEGPAAVLSFAHRGESNFAVWHYVLSPGPDRPEDDEDLLVNEVGRIDVLAPVRVPGVLRIEADGAWHVGVVG</sequence>
<evidence type="ECO:0000256" key="1">
    <source>
        <dbReference type="ARBA" id="ARBA00008775"/>
    </source>
</evidence>
<accession>A0ABW0UGE0</accession>
<dbReference type="CDD" id="cd06974">
    <property type="entry name" value="TerD_like"/>
    <property type="match status" value="1"/>
</dbReference>
<comment type="similarity">
    <text evidence="1">Belongs to the CAPAB/TerDEXZ family.</text>
</comment>
<keyword evidence="4" id="KW-1185">Reference proteome</keyword>
<proteinExistence type="inferred from homology"/>
<dbReference type="Pfam" id="PF02342">
    <property type="entry name" value="TerD"/>
    <property type="match status" value="1"/>
</dbReference>
<reference evidence="4" key="1">
    <citation type="journal article" date="2019" name="Int. J. Syst. Evol. Microbiol.">
        <title>The Global Catalogue of Microorganisms (GCM) 10K type strain sequencing project: providing services to taxonomists for standard genome sequencing and annotation.</title>
        <authorList>
            <consortium name="The Broad Institute Genomics Platform"/>
            <consortium name="The Broad Institute Genome Sequencing Center for Infectious Disease"/>
            <person name="Wu L."/>
            <person name="Ma J."/>
        </authorList>
    </citation>
    <scope>NUCLEOTIDE SEQUENCE [LARGE SCALE GENOMIC DNA]</scope>
    <source>
        <strain evidence="4">CGMCC 4.7248</strain>
    </source>
</reference>
<protein>
    <submittedName>
        <fullName evidence="3">TerD family protein</fullName>
    </submittedName>
</protein>